<sequence length="147" mass="16344">MSVYILSTMTNSVRYRTYDTTRPDAPRPVGKDIFIQGGKGLASERSGFGDKENCKVSGNPIWTAQGFVTPVSDSDYERLQLQPTFKRHLDRGLLKVLNKDISENHGAITKEVRSMESDGFAPMSASRLGGTVKVSTKNIDVEQKFRL</sequence>
<name>A0A2H4P6T3_9CAUD</name>
<proteinExistence type="predicted"/>
<organism evidence="1 2">
    <name type="scientific">Pseudomonas phage tabernarius</name>
    <dbReference type="NCBI Taxonomy" id="2048978"/>
    <lineage>
        <taxon>Viruses</taxon>
        <taxon>Duplodnaviria</taxon>
        <taxon>Heunggongvirae</taxon>
        <taxon>Uroviricota</taxon>
        <taxon>Caudoviricetes</taxon>
        <taxon>Lindbergviridae</taxon>
        <taxon>Tabernariusvirus</taxon>
        <taxon>Tabernariusvirus tabernarius</taxon>
    </lineage>
</organism>
<dbReference type="OrthoDB" id="12294at10239"/>
<evidence type="ECO:0000313" key="2">
    <source>
        <dbReference type="Proteomes" id="UP000241090"/>
    </source>
</evidence>
<keyword evidence="2" id="KW-1185">Reference proteome</keyword>
<protein>
    <submittedName>
        <fullName evidence="1">Uncharacterized protein</fullName>
    </submittedName>
</protein>
<reference evidence="1 2" key="1">
    <citation type="submission" date="2017-09" db="EMBL/GenBank/DDBJ databases">
        <authorList>
            <person name="Ehlers B."/>
            <person name="Leendertz F.H."/>
        </authorList>
    </citation>
    <scope>NUCLEOTIDE SEQUENCE [LARGE SCALE GENOMIC DNA]</scope>
</reference>
<evidence type="ECO:0000313" key="1">
    <source>
        <dbReference type="EMBL" id="ATW57885.1"/>
    </source>
</evidence>
<gene>
    <name evidence="1" type="ORF">CNR33_00039</name>
</gene>
<dbReference type="Proteomes" id="UP000241090">
    <property type="component" value="Segment"/>
</dbReference>
<dbReference type="EMBL" id="MG018926">
    <property type="protein sequence ID" value="ATW57885.1"/>
    <property type="molecule type" value="Genomic_DNA"/>
</dbReference>
<accession>A0A2H4P6T3</accession>